<gene>
    <name evidence="2" type="ORF">SY212_19900</name>
</gene>
<dbReference type="EMBL" id="BLAM01000191">
    <property type="protein sequence ID" value="GET06960.1"/>
    <property type="molecule type" value="Genomic_DNA"/>
</dbReference>
<organism evidence="2">
    <name type="scientific">Ligilactobacillus agilis</name>
    <dbReference type="NCBI Taxonomy" id="1601"/>
    <lineage>
        <taxon>Bacteria</taxon>
        <taxon>Bacillati</taxon>
        <taxon>Bacillota</taxon>
        <taxon>Bacilli</taxon>
        <taxon>Lactobacillales</taxon>
        <taxon>Lactobacillaceae</taxon>
        <taxon>Ligilactobacillus</taxon>
    </lineage>
</organism>
<evidence type="ECO:0000313" key="2">
    <source>
        <dbReference type="EMBL" id="GET06960.1"/>
    </source>
</evidence>
<evidence type="ECO:0000256" key="1">
    <source>
        <dbReference type="SAM" id="Phobius"/>
    </source>
</evidence>
<dbReference type="RefSeq" id="WP_263863157.1">
    <property type="nucleotide sequence ID" value="NZ_BLAM01000191.1"/>
</dbReference>
<comment type="caution">
    <text evidence="2">The sequence shown here is derived from an EMBL/GenBank/DDBJ whole genome shotgun (WGS) entry which is preliminary data.</text>
</comment>
<keyword evidence="1" id="KW-1133">Transmembrane helix</keyword>
<dbReference type="Proteomes" id="UP000494265">
    <property type="component" value="Unassembled WGS sequence"/>
</dbReference>
<keyword evidence="1" id="KW-0812">Transmembrane</keyword>
<keyword evidence="1" id="KW-0472">Membrane</keyword>
<proteinExistence type="predicted"/>
<dbReference type="AlphaFoldDB" id="A0A6F9XP70"/>
<name>A0A6F9XP70_9LACO</name>
<feature type="transmembrane region" description="Helical" evidence="1">
    <location>
        <begin position="6"/>
        <end position="25"/>
    </location>
</feature>
<sequence length="43" mass="4539">MEIGDVLMIVCVSMIVGAILLKLVMTMLSTFGPGLVSMINAIL</sequence>
<protein>
    <submittedName>
        <fullName evidence="2">Uncharacterized protein</fullName>
    </submittedName>
</protein>
<accession>A0A6F9XP70</accession>
<reference evidence="2" key="1">
    <citation type="submission" date="2019-10" db="EMBL/GenBank/DDBJ databases">
        <title>Lactobacillus agilis SY212 Whole Genome Sequencing Project.</title>
        <authorList>
            <person name="Suzuki S."/>
            <person name="Endo A."/>
            <person name="Maeno S."/>
            <person name="Shiwa Y."/>
            <person name="Matsutani M."/>
            <person name="Kajikawa A."/>
        </authorList>
    </citation>
    <scope>NUCLEOTIDE SEQUENCE</scope>
    <source>
        <strain evidence="2">SY212</strain>
    </source>
</reference>